<evidence type="ECO:0000256" key="1">
    <source>
        <dbReference type="ARBA" id="ARBA00010688"/>
    </source>
</evidence>
<dbReference type="Pfam" id="PF25270">
    <property type="entry name" value="Khk"/>
    <property type="match status" value="1"/>
</dbReference>
<evidence type="ECO:0000313" key="5">
    <source>
        <dbReference type="Proteomes" id="UP000236755"/>
    </source>
</evidence>
<dbReference type="Gene3D" id="3.40.1190.20">
    <property type="match status" value="1"/>
</dbReference>
<evidence type="ECO:0000313" key="4">
    <source>
        <dbReference type="EMBL" id="SDZ75294.1"/>
    </source>
</evidence>
<name>A0A1H3VM15_9EURY</name>
<sequence length="338" mass="35262">MPYDELADRLSTPLDPVRVGAFPDGSVDDYHRIRAGESSVDSREAFAAEITAGRDSFVRDHVATDAGGQSVNAARQAAALGDDVCLAGHLDHAVFDFDFETVSMGAPASVHVTLFDADDVMFVEESADLETWSFAELRAALGERLDTFLERDALCCTNWASVPGLGSAFDEIAARDPDGNVFCVDPGPISTAQAGDLLDALERLDGAYDTVLSVNEDEAGRLAETVDRGDADPTSAAALDAIRAAASAAGVVVHGVDAATATTPDGRVSVPTLETERTLTETGAGDRFSGGLARSLGAGWEWDVALAMGNACAGHYVSGQGTGGVAELRDRVLADRPR</sequence>
<dbReference type="RefSeq" id="WP_092629664.1">
    <property type="nucleotide sequence ID" value="NZ_FNQT01000001.1"/>
</dbReference>
<dbReference type="PANTHER" id="PTHR10584:SF166">
    <property type="entry name" value="RIBOKINASE"/>
    <property type="match status" value="1"/>
</dbReference>
<keyword evidence="3 4" id="KW-0418">Kinase</keyword>
<dbReference type="EMBL" id="FNQT01000001">
    <property type="protein sequence ID" value="SDZ75294.1"/>
    <property type="molecule type" value="Genomic_DNA"/>
</dbReference>
<comment type="similarity">
    <text evidence="1">Belongs to the carbohydrate kinase PfkB family.</text>
</comment>
<dbReference type="GO" id="GO:0016301">
    <property type="term" value="F:kinase activity"/>
    <property type="evidence" value="ECO:0007669"/>
    <property type="project" value="UniProtKB-KW"/>
</dbReference>
<evidence type="ECO:0000256" key="2">
    <source>
        <dbReference type="ARBA" id="ARBA00022679"/>
    </source>
</evidence>
<organism evidence="4 5">
    <name type="scientific">Haloplanus vescus</name>
    <dbReference type="NCBI Taxonomy" id="555874"/>
    <lineage>
        <taxon>Archaea</taxon>
        <taxon>Methanobacteriati</taxon>
        <taxon>Methanobacteriota</taxon>
        <taxon>Stenosarchaea group</taxon>
        <taxon>Halobacteria</taxon>
        <taxon>Halobacteriales</taxon>
        <taxon>Haloferacaceae</taxon>
        <taxon>Haloplanus</taxon>
    </lineage>
</organism>
<dbReference type="Proteomes" id="UP000236755">
    <property type="component" value="Unassembled WGS sequence"/>
</dbReference>
<dbReference type="InterPro" id="IPR029056">
    <property type="entry name" value="Ribokinase-like"/>
</dbReference>
<dbReference type="SUPFAM" id="SSF53613">
    <property type="entry name" value="Ribokinase-like"/>
    <property type="match status" value="1"/>
</dbReference>
<dbReference type="OrthoDB" id="252614at2157"/>
<keyword evidence="5" id="KW-1185">Reference proteome</keyword>
<accession>A0A1H3VM15</accession>
<protein>
    <submittedName>
        <fullName evidence="4">Sugar or nucleoside kinase, ribokinase family</fullName>
    </submittedName>
</protein>
<dbReference type="AlphaFoldDB" id="A0A1H3VM15"/>
<gene>
    <name evidence="4" type="ORF">SAMN04488065_0044</name>
</gene>
<dbReference type="InterPro" id="IPR057621">
    <property type="entry name" value="Khk_prokaryotic"/>
</dbReference>
<evidence type="ECO:0000256" key="3">
    <source>
        <dbReference type="ARBA" id="ARBA00022777"/>
    </source>
</evidence>
<keyword evidence="2" id="KW-0808">Transferase</keyword>
<dbReference type="STRING" id="555874.SAMN04488065_0044"/>
<reference evidence="4 5" key="1">
    <citation type="submission" date="2016-10" db="EMBL/GenBank/DDBJ databases">
        <authorList>
            <person name="de Groot N.N."/>
        </authorList>
    </citation>
    <scope>NUCLEOTIDE SEQUENCE [LARGE SCALE GENOMIC DNA]</scope>
    <source>
        <strain evidence="4 5">CGMCC 1.8712</strain>
    </source>
</reference>
<dbReference type="PANTHER" id="PTHR10584">
    <property type="entry name" value="SUGAR KINASE"/>
    <property type="match status" value="1"/>
</dbReference>
<proteinExistence type="inferred from homology"/>